<evidence type="ECO:0000313" key="5">
    <source>
        <dbReference type="EMBL" id="MPM69618.1"/>
    </source>
</evidence>
<dbReference type="PRINTS" id="PR00035">
    <property type="entry name" value="HTHGNTR"/>
</dbReference>
<dbReference type="Gene3D" id="1.20.120.530">
    <property type="entry name" value="GntR ligand-binding domain-like"/>
    <property type="match status" value="1"/>
</dbReference>
<reference evidence="5" key="1">
    <citation type="submission" date="2019-08" db="EMBL/GenBank/DDBJ databases">
        <authorList>
            <person name="Kucharzyk K."/>
            <person name="Murdoch R.W."/>
            <person name="Higgins S."/>
            <person name="Loffler F."/>
        </authorList>
    </citation>
    <scope>NUCLEOTIDE SEQUENCE</scope>
</reference>
<keyword evidence="2" id="KW-0238">DNA-binding</keyword>
<dbReference type="GO" id="GO:0003700">
    <property type="term" value="F:DNA-binding transcription factor activity"/>
    <property type="evidence" value="ECO:0007669"/>
    <property type="project" value="InterPro"/>
</dbReference>
<dbReference type="InterPro" id="IPR008920">
    <property type="entry name" value="TF_FadR/GntR_C"/>
</dbReference>
<protein>
    <submittedName>
        <fullName evidence="5">HTH-type transcriptional repressor RspR</fullName>
    </submittedName>
</protein>
<accession>A0A645BWY6</accession>
<dbReference type="InterPro" id="IPR036388">
    <property type="entry name" value="WH-like_DNA-bd_sf"/>
</dbReference>
<dbReference type="SMART" id="SM00345">
    <property type="entry name" value="HTH_GNTR"/>
    <property type="match status" value="1"/>
</dbReference>
<feature type="domain" description="HTH gntR-type" evidence="4">
    <location>
        <begin position="1"/>
        <end position="65"/>
    </location>
</feature>
<dbReference type="SMART" id="SM00895">
    <property type="entry name" value="FCD"/>
    <property type="match status" value="1"/>
</dbReference>
<dbReference type="SUPFAM" id="SSF46785">
    <property type="entry name" value="Winged helix' DNA-binding domain"/>
    <property type="match status" value="1"/>
</dbReference>
<dbReference type="GO" id="GO:0003677">
    <property type="term" value="F:DNA binding"/>
    <property type="evidence" value="ECO:0007669"/>
    <property type="project" value="UniProtKB-KW"/>
</dbReference>
<sequence length="204" mass="23367">MQDIYLTVKQRIIDNTYAPGAVLSEGKLAEEFGVSRTPVREALRRLQQDRFVATLPKVGVQVSQISVRELRDSFEVRKLLEVFALRKAMVAGTPEEWDELHRLAEISDAAGATEQVAMEADVVFHRQLWRMAHNEVAARTLGEIVDREARWWYSLRHYNPSILLKADRFSDLVACMESGNAEGAEAFMKTHIDFYIAQIRNEIF</sequence>
<organism evidence="5">
    <name type="scientific">bioreactor metagenome</name>
    <dbReference type="NCBI Taxonomy" id="1076179"/>
    <lineage>
        <taxon>unclassified sequences</taxon>
        <taxon>metagenomes</taxon>
        <taxon>ecological metagenomes</taxon>
    </lineage>
</organism>
<dbReference type="PANTHER" id="PTHR43537:SF24">
    <property type="entry name" value="GLUCONATE OPERON TRANSCRIPTIONAL REPRESSOR"/>
    <property type="match status" value="1"/>
</dbReference>
<proteinExistence type="predicted"/>
<dbReference type="Pfam" id="PF07729">
    <property type="entry name" value="FCD"/>
    <property type="match status" value="1"/>
</dbReference>
<dbReference type="PROSITE" id="PS50949">
    <property type="entry name" value="HTH_GNTR"/>
    <property type="match status" value="1"/>
</dbReference>
<keyword evidence="3" id="KW-0804">Transcription</keyword>
<dbReference type="InterPro" id="IPR000524">
    <property type="entry name" value="Tscrpt_reg_HTH_GntR"/>
</dbReference>
<dbReference type="Pfam" id="PF00392">
    <property type="entry name" value="GntR"/>
    <property type="match status" value="1"/>
</dbReference>
<evidence type="ECO:0000259" key="4">
    <source>
        <dbReference type="PROSITE" id="PS50949"/>
    </source>
</evidence>
<dbReference type="EMBL" id="VSSQ01022981">
    <property type="protein sequence ID" value="MPM69618.1"/>
    <property type="molecule type" value="Genomic_DNA"/>
</dbReference>
<comment type="caution">
    <text evidence="5">The sequence shown here is derived from an EMBL/GenBank/DDBJ whole genome shotgun (WGS) entry which is preliminary data.</text>
</comment>
<evidence type="ECO:0000256" key="2">
    <source>
        <dbReference type="ARBA" id="ARBA00023125"/>
    </source>
</evidence>
<dbReference type="SUPFAM" id="SSF48008">
    <property type="entry name" value="GntR ligand-binding domain-like"/>
    <property type="match status" value="1"/>
</dbReference>
<gene>
    <name evidence="5" type="primary">rspR_36</name>
    <name evidence="5" type="ORF">SDC9_116566</name>
</gene>
<evidence type="ECO:0000256" key="1">
    <source>
        <dbReference type="ARBA" id="ARBA00023015"/>
    </source>
</evidence>
<dbReference type="Gene3D" id="1.10.10.10">
    <property type="entry name" value="Winged helix-like DNA-binding domain superfamily/Winged helix DNA-binding domain"/>
    <property type="match status" value="1"/>
</dbReference>
<keyword evidence="1" id="KW-0805">Transcription regulation</keyword>
<dbReference type="AlphaFoldDB" id="A0A645BWY6"/>
<evidence type="ECO:0000256" key="3">
    <source>
        <dbReference type="ARBA" id="ARBA00023163"/>
    </source>
</evidence>
<dbReference type="CDD" id="cd07377">
    <property type="entry name" value="WHTH_GntR"/>
    <property type="match status" value="1"/>
</dbReference>
<name>A0A645BWY6_9ZZZZ</name>
<dbReference type="PANTHER" id="PTHR43537">
    <property type="entry name" value="TRANSCRIPTIONAL REGULATOR, GNTR FAMILY"/>
    <property type="match status" value="1"/>
</dbReference>
<dbReference type="InterPro" id="IPR036390">
    <property type="entry name" value="WH_DNA-bd_sf"/>
</dbReference>
<dbReference type="InterPro" id="IPR011711">
    <property type="entry name" value="GntR_C"/>
</dbReference>